<dbReference type="Gene3D" id="2.70.98.10">
    <property type="match status" value="1"/>
</dbReference>
<reference evidence="1 2" key="1">
    <citation type="submission" date="2018-06" db="EMBL/GenBank/DDBJ databases">
        <authorList>
            <consortium name="Pathogen Informatics"/>
            <person name="Doyle S."/>
        </authorList>
    </citation>
    <scope>NUCLEOTIDE SEQUENCE [LARGE SCALE GENOMIC DNA]</scope>
    <source>
        <strain evidence="1 2">NCTC13163</strain>
    </source>
</reference>
<dbReference type="PANTHER" id="PTHR11122">
    <property type="entry name" value="APOSPORY-ASSOCIATED PROTEIN C-RELATED"/>
    <property type="match status" value="1"/>
</dbReference>
<dbReference type="GO" id="GO:0030246">
    <property type="term" value="F:carbohydrate binding"/>
    <property type="evidence" value="ECO:0007669"/>
    <property type="project" value="InterPro"/>
</dbReference>
<dbReference type="Pfam" id="PF01263">
    <property type="entry name" value="Aldose_epim"/>
    <property type="match status" value="1"/>
</dbReference>
<proteinExistence type="predicted"/>
<dbReference type="CDD" id="cd09024">
    <property type="entry name" value="Aldose_epim_lacX"/>
    <property type="match status" value="1"/>
</dbReference>
<organism evidence="1 2">
    <name type="scientific">Exiguobacterium aurantiacum</name>
    <dbReference type="NCBI Taxonomy" id="33987"/>
    <lineage>
        <taxon>Bacteria</taxon>
        <taxon>Bacillati</taxon>
        <taxon>Bacillota</taxon>
        <taxon>Bacilli</taxon>
        <taxon>Bacillales</taxon>
        <taxon>Bacillales Family XII. Incertae Sedis</taxon>
        <taxon>Exiguobacterium</taxon>
    </lineage>
</organism>
<dbReference type="SUPFAM" id="SSF74650">
    <property type="entry name" value="Galactose mutarotase-like"/>
    <property type="match status" value="1"/>
</dbReference>
<dbReference type="RefSeq" id="WP_029335984.1">
    <property type="nucleotide sequence ID" value="NZ_UGGP01000001.1"/>
</dbReference>
<gene>
    <name evidence="1" type="ORF">NCTC13163_02483</name>
</gene>
<dbReference type="GO" id="GO:0005975">
    <property type="term" value="P:carbohydrate metabolic process"/>
    <property type="evidence" value="ECO:0007669"/>
    <property type="project" value="InterPro"/>
</dbReference>
<evidence type="ECO:0000313" key="2">
    <source>
        <dbReference type="Proteomes" id="UP000254060"/>
    </source>
</evidence>
<evidence type="ECO:0000313" key="1">
    <source>
        <dbReference type="EMBL" id="STO09085.1"/>
    </source>
</evidence>
<dbReference type="Proteomes" id="UP000254060">
    <property type="component" value="Unassembled WGS sequence"/>
</dbReference>
<protein>
    <submittedName>
        <fullName evidence="1">Aldose 1-epimerase</fullName>
    </submittedName>
</protein>
<dbReference type="PANTHER" id="PTHR11122:SF13">
    <property type="entry name" value="GLUCOSE-6-PHOSPHATE 1-EPIMERASE"/>
    <property type="match status" value="1"/>
</dbReference>
<accession>A0A377FXC1</accession>
<dbReference type="InterPro" id="IPR011013">
    <property type="entry name" value="Gal_mutarotase_sf_dom"/>
</dbReference>
<dbReference type="OrthoDB" id="9795355at2"/>
<dbReference type="InterPro" id="IPR008183">
    <property type="entry name" value="Aldose_1/G6P_1-epimerase"/>
</dbReference>
<dbReference type="STRING" id="1397694.GCA_000702585_02968"/>
<dbReference type="InterPro" id="IPR037481">
    <property type="entry name" value="LacX"/>
</dbReference>
<dbReference type="AlphaFoldDB" id="A0A377FXC1"/>
<sequence>MIHLHNENVNVTLKAQGAELTSWKVGGTELLWQGDPTYWGRQAPILFPFVGRLLDDRYLYDGTTYTMSQHGFARDELFEVIDSSDTHARFKLQATTETRTHYPFQFELYVDYRLIGEELSVTYEVRNESDVLLPFSIGGHPAFNIPFAGGSFEDYTIDFGDTRPLDRLLLEGPYLTGAYHPLGERRYIPLTHSLFDQDALIFENVEYAALRHEPTGRAIVMECPSFTHFGIWSPPKSDAPFVCLEPWFGHADYTGHRKDIRQKEDMQLLSPNETFEATYTLYLET</sequence>
<dbReference type="EMBL" id="UGGP01000001">
    <property type="protein sequence ID" value="STO09085.1"/>
    <property type="molecule type" value="Genomic_DNA"/>
</dbReference>
<dbReference type="InterPro" id="IPR014718">
    <property type="entry name" value="GH-type_carb-bd"/>
</dbReference>
<dbReference type="GO" id="GO:0016853">
    <property type="term" value="F:isomerase activity"/>
    <property type="evidence" value="ECO:0007669"/>
    <property type="project" value="InterPro"/>
</dbReference>
<name>A0A377FXC1_9BACL</name>